<sequence>MYPRQIKKQDKPKQSSTISDFILNKLIREFSTKPIDTELIQCYVHDYSTKYTSFSESCVRALKAEIKEAVKKSQLEKEAIIKSLKQPSNTQQLQNKEDNQNNENNSKQNTKAITQGEEQQKCQSKKNPVEIPRLDSLTSENKQKSVYQLEDDELDEWAAIIKHDSALYQKEQEEKKRREQQLRHKLKDDLDRQLKEKEQIKKEEALKEAQFNYQHQQRKQEFEQYEKQKKEQMKLKQIEERKLRDEQVQQEKHKRRESQKQSKLQDDEMLQQLKNEISRESQELNKKRQEQKDKFQQILKENEQLRHKAQEELKLQKEIDTKLQQQQLQKMIQDDERREQQKRDRDDKIKQFMSNYSHQVLSKQKENEENEGKYMLEQLKKQEEQDKQQQQYKKLKEKEKMELVKQQLQLQIQQKQQKKLSEEEEQKLLLLKQQLDLMNHSQKEKEKQLVTYCSLFQSIKNNYKQNQEDIKKQIEESKNKSAHEKMSNMELLHNKSLLKNIAQEQAVKTKFRKVNVSMK</sequence>
<dbReference type="KEGG" id="ptm:GSPATT00002652001"/>
<dbReference type="EMBL" id="CT868540">
    <property type="protein sequence ID" value="CAK85252.1"/>
    <property type="molecule type" value="Genomic_DNA"/>
</dbReference>
<dbReference type="RefSeq" id="XP_001452649.1">
    <property type="nucleotide sequence ID" value="XM_001452612.1"/>
</dbReference>
<dbReference type="OMA" id="WAAIIKH"/>
<proteinExistence type="predicted"/>
<evidence type="ECO:0000313" key="3">
    <source>
        <dbReference type="Proteomes" id="UP000000600"/>
    </source>
</evidence>
<feature type="region of interest" description="Disordered" evidence="1">
    <location>
        <begin position="170"/>
        <end position="190"/>
    </location>
</feature>
<dbReference type="GeneID" id="5038434"/>
<feature type="compositionally biased region" description="Polar residues" evidence="1">
    <location>
        <begin position="110"/>
        <end position="126"/>
    </location>
</feature>
<keyword evidence="3" id="KW-1185">Reference proteome</keyword>
<feature type="compositionally biased region" description="Polar residues" evidence="1">
    <location>
        <begin position="352"/>
        <end position="362"/>
    </location>
</feature>
<gene>
    <name evidence="2" type="ORF">GSPATT00002652001</name>
</gene>
<dbReference type="InParanoid" id="A0DQD5"/>
<reference evidence="2 3" key="1">
    <citation type="journal article" date="2006" name="Nature">
        <title>Global trends of whole-genome duplications revealed by the ciliate Paramecium tetraurelia.</title>
        <authorList>
            <consortium name="Genoscope"/>
            <person name="Aury J.-M."/>
            <person name="Jaillon O."/>
            <person name="Duret L."/>
            <person name="Noel B."/>
            <person name="Jubin C."/>
            <person name="Porcel B.M."/>
            <person name="Segurens B."/>
            <person name="Daubin V."/>
            <person name="Anthouard V."/>
            <person name="Aiach N."/>
            <person name="Arnaiz O."/>
            <person name="Billaut A."/>
            <person name="Beisson J."/>
            <person name="Blanc I."/>
            <person name="Bouhouche K."/>
            <person name="Camara F."/>
            <person name="Duharcourt S."/>
            <person name="Guigo R."/>
            <person name="Gogendeau D."/>
            <person name="Katinka M."/>
            <person name="Keller A.-M."/>
            <person name="Kissmehl R."/>
            <person name="Klotz C."/>
            <person name="Koll F."/>
            <person name="Le Moue A."/>
            <person name="Lepere C."/>
            <person name="Malinsky S."/>
            <person name="Nowacki M."/>
            <person name="Nowak J.K."/>
            <person name="Plattner H."/>
            <person name="Poulain J."/>
            <person name="Ruiz F."/>
            <person name="Serrano V."/>
            <person name="Zagulski M."/>
            <person name="Dessen P."/>
            <person name="Betermier M."/>
            <person name="Weissenbach J."/>
            <person name="Scarpelli C."/>
            <person name="Schachter V."/>
            <person name="Sperling L."/>
            <person name="Meyer E."/>
            <person name="Cohen J."/>
            <person name="Wincker P."/>
        </authorList>
    </citation>
    <scope>NUCLEOTIDE SEQUENCE [LARGE SCALE GENOMIC DNA]</scope>
    <source>
        <strain evidence="2 3">Stock d4-2</strain>
    </source>
</reference>
<dbReference type="Proteomes" id="UP000000600">
    <property type="component" value="Unassembled WGS sequence"/>
</dbReference>
<organism evidence="2 3">
    <name type="scientific">Paramecium tetraurelia</name>
    <dbReference type="NCBI Taxonomy" id="5888"/>
    <lineage>
        <taxon>Eukaryota</taxon>
        <taxon>Sar</taxon>
        <taxon>Alveolata</taxon>
        <taxon>Ciliophora</taxon>
        <taxon>Intramacronucleata</taxon>
        <taxon>Oligohymenophorea</taxon>
        <taxon>Peniculida</taxon>
        <taxon>Parameciidae</taxon>
        <taxon>Paramecium</taxon>
    </lineage>
</organism>
<dbReference type="HOGENOM" id="CLU_541301_0_0_1"/>
<feature type="region of interest" description="Disordered" evidence="1">
    <location>
        <begin position="222"/>
        <end position="295"/>
    </location>
</feature>
<dbReference type="OrthoDB" id="311045at2759"/>
<feature type="compositionally biased region" description="Basic and acidic residues" evidence="1">
    <location>
        <begin position="222"/>
        <end position="251"/>
    </location>
</feature>
<name>A0DQD5_PARTE</name>
<feature type="compositionally biased region" description="Basic and acidic residues" evidence="1">
    <location>
        <begin position="332"/>
        <end position="350"/>
    </location>
</feature>
<dbReference type="AlphaFoldDB" id="A0DQD5"/>
<feature type="region of interest" description="Disordered" evidence="1">
    <location>
        <begin position="328"/>
        <end position="370"/>
    </location>
</feature>
<feature type="compositionally biased region" description="Basic and acidic residues" evidence="1">
    <location>
        <begin position="276"/>
        <end position="295"/>
    </location>
</feature>
<evidence type="ECO:0000256" key="1">
    <source>
        <dbReference type="SAM" id="MobiDB-lite"/>
    </source>
</evidence>
<feature type="region of interest" description="Disordered" evidence="1">
    <location>
        <begin position="82"/>
        <end position="137"/>
    </location>
</feature>
<dbReference type="STRING" id="5888.A0DQD5"/>
<accession>A0DQD5</accession>
<protein>
    <submittedName>
        <fullName evidence="2">Uncharacterized protein</fullName>
    </submittedName>
</protein>
<evidence type="ECO:0000313" key="2">
    <source>
        <dbReference type="EMBL" id="CAK85252.1"/>
    </source>
</evidence>